<feature type="domain" description="PAS" evidence="11">
    <location>
        <begin position="268"/>
        <end position="315"/>
    </location>
</feature>
<dbReference type="SUPFAM" id="SSF47384">
    <property type="entry name" value="Homodimeric domain of signal transducing histidine kinase"/>
    <property type="match status" value="1"/>
</dbReference>
<feature type="domain" description="PAC" evidence="12">
    <location>
        <begin position="215"/>
        <end position="267"/>
    </location>
</feature>
<dbReference type="InterPro" id="IPR035965">
    <property type="entry name" value="PAS-like_dom_sf"/>
</dbReference>
<dbReference type="Gene3D" id="3.30.565.10">
    <property type="entry name" value="Histidine kinase-like ATPase, C-terminal domain"/>
    <property type="match status" value="1"/>
</dbReference>
<keyword evidence="3" id="KW-0597">Phosphoprotein</keyword>
<dbReference type="PANTHER" id="PTHR43065">
    <property type="entry name" value="SENSOR HISTIDINE KINASE"/>
    <property type="match status" value="1"/>
</dbReference>
<evidence type="ECO:0000313" key="14">
    <source>
        <dbReference type="Proteomes" id="UP001164803"/>
    </source>
</evidence>
<dbReference type="InterPro" id="IPR013767">
    <property type="entry name" value="PAS_fold"/>
</dbReference>
<dbReference type="SMART" id="SM00387">
    <property type="entry name" value="HATPase_c"/>
    <property type="match status" value="1"/>
</dbReference>
<feature type="coiled-coil region" evidence="9">
    <location>
        <begin position="251"/>
        <end position="278"/>
    </location>
</feature>
<dbReference type="EMBL" id="CP104064">
    <property type="protein sequence ID" value="WAH35427.1"/>
    <property type="molecule type" value="Genomic_DNA"/>
</dbReference>
<dbReference type="RefSeq" id="WP_268042665.1">
    <property type="nucleotide sequence ID" value="NZ_CP104064.1"/>
</dbReference>
<keyword evidence="14" id="KW-1185">Reference proteome</keyword>
<dbReference type="SMART" id="SM00388">
    <property type="entry name" value="HisKA"/>
    <property type="match status" value="1"/>
</dbReference>
<evidence type="ECO:0000256" key="6">
    <source>
        <dbReference type="ARBA" id="ARBA00022777"/>
    </source>
</evidence>
<dbReference type="Pfam" id="PF00512">
    <property type="entry name" value="HisKA"/>
    <property type="match status" value="1"/>
</dbReference>
<evidence type="ECO:0000259" key="11">
    <source>
        <dbReference type="PROSITE" id="PS50112"/>
    </source>
</evidence>
<keyword evidence="9" id="KW-0175">Coiled coil</keyword>
<dbReference type="Pfam" id="PF02518">
    <property type="entry name" value="HATPase_c"/>
    <property type="match status" value="1"/>
</dbReference>
<dbReference type="InterPro" id="IPR004358">
    <property type="entry name" value="Sig_transdc_His_kin-like_C"/>
</dbReference>
<keyword evidence="4" id="KW-0808">Transferase</keyword>
<dbReference type="InterPro" id="IPR000700">
    <property type="entry name" value="PAS-assoc_C"/>
</dbReference>
<dbReference type="SMART" id="SM00091">
    <property type="entry name" value="PAS"/>
    <property type="match status" value="3"/>
</dbReference>
<feature type="domain" description="PAC" evidence="12">
    <location>
        <begin position="338"/>
        <end position="390"/>
    </location>
</feature>
<evidence type="ECO:0000256" key="1">
    <source>
        <dbReference type="ARBA" id="ARBA00000085"/>
    </source>
</evidence>
<dbReference type="CDD" id="cd00082">
    <property type="entry name" value="HisKA"/>
    <property type="match status" value="1"/>
</dbReference>
<reference evidence="13" key="1">
    <citation type="submission" date="2022-08" db="EMBL/GenBank/DDBJ databases">
        <title>Alicyclobacillus dauci DSM2870, complete genome.</title>
        <authorList>
            <person name="Wang Q."/>
            <person name="Cai R."/>
            <person name="Wang Z."/>
        </authorList>
    </citation>
    <scope>NUCLEOTIDE SEQUENCE</scope>
    <source>
        <strain evidence="13">DSM 28700</strain>
    </source>
</reference>
<dbReference type="PRINTS" id="PR00344">
    <property type="entry name" value="BCTRLSENSOR"/>
</dbReference>
<evidence type="ECO:0000256" key="9">
    <source>
        <dbReference type="SAM" id="Coils"/>
    </source>
</evidence>
<name>A0ABY6YXS5_9BACL</name>
<dbReference type="Gene3D" id="1.10.287.130">
    <property type="match status" value="1"/>
</dbReference>
<evidence type="ECO:0000256" key="8">
    <source>
        <dbReference type="ARBA" id="ARBA00023012"/>
    </source>
</evidence>
<keyword evidence="7" id="KW-0067">ATP-binding</keyword>
<evidence type="ECO:0000259" key="12">
    <source>
        <dbReference type="PROSITE" id="PS50113"/>
    </source>
</evidence>
<dbReference type="SUPFAM" id="SSF55785">
    <property type="entry name" value="PYP-like sensor domain (PAS domain)"/>
    <property type="match status" value="3"/>
</dbReference>
<dbReference type="Pfam" id="PF13426">
    <property type="entry name" value="PAS_9"/>
    <property type="match status" value="1"/>
</dbReference>
<keyword evidence="6" id="KW-0418">Kinase</keyword>
<evidence type="ECO:0000313" key="13">
    <source>
        <dbReference type="EMBL" id="WAH35427.1"/>
    </source>
</evidence>
<keyword evidence="8" id="KW-0902">Two-component regulatory system</keyword>
<protein>
    <recommendedName>
        <fullName evidence="2">histidine kinase</fullName>
        <ecNumber evidence="2">2.7.13.3</ecNumber>
    </recommendedName>
</protein>
<feature type="domain" description="Histidine kinase" evidence="10">
    <location>
        <begin position="403"/>
        <end position="607"/>
    </location>
</feature>
<dbReference type="PROSITE" id="PS50109">
    <property type="entry name" value="HIS_KIN"/>
    <property type="match status" value="1"/>
</dbReference>
<dbReference type="PROSITE" id="PS50112">
    <property type="entry name" value="PAS"/>
    <property type="match status" value="3"/>
</dbReference>
<dbReference type="InterPro" id="IPR013656">
    <property type="entry name" value="PAS_4"/>
</dbReference>
<accession>A0ABY6YXS5</accession>
<proteinExistence type="predicted"/>
<dbReference type="Gene3D" id="3.30.450.20">
    <property type="entry name" value="PAS domain"/>
    <property type="match status" value="3"/>
</dbReference>
<dbReference type="InterPro" id="IPR003594">
    <property type="entry name" value="HATPase_dom"/>
</dbReference>
<dbReference type="SUPFAM" id="SSF55874">
    <property type="entry name" value="ATPase domain of HSP90 chaperone/DNA topoisomerase II/histidine kinase"/>
    <property type="match status" value="1"/>
</dbReference>
<evidence type="ECO:0000256" key="5">
    <source>
        <dbReference type="ARBA" id="ARBA00022741"/>
    </source>
</evidence>
<dbReference type="InterPro" id="IPR003661">
    <property type="entry name" value="HisK_dim/P_dom"/>
</dbReference>
<dbReference type="CDD" id="cd00130">
    <property type="entry name" value="PAS"/>
    <property type="match status" value="2"/>
</dbReference>
<dbReference type="InterPro" id="IPR036890">
    <property type="entry name" value="HATPase_C_sf"/>
</dbReference>
<feature type="domain" description="PAS" evidence="11">
    <location>
        <begin position="29"/>
        <end position="84"/>
    </location>
</feature>
<dbReference type="PROSITE" id="PS50113">
    <property type="entry name" value="PAC"/>
    <property type="match status" value="3"/>
</dbReference>
<evidence type="ECO:0000256" key="2">
    <source>
        <dbReference type="ARBA" id="ARBA00012438"/>
    </source>
</evidence>
<sequence>MFRRVEAELKHALQVLTDIQVALSEACIVTIIDRDGRLTYVNDKYCRVTGFQSEEVLGRNYRFVFHPNQKMDIDHSLNSTLLRGRVWSGETQSHNKAGETLWVQSTIVPFLSDDGTPHQYISVSTDITDRKLAEEARKERENQLFALINAMPDVVVFKDNQGRWLEANEKALELFSIRDKSWAGKTTEEIFEHSPVSSTIIPEDDTHIWKNGTIVREESHCSPSNGPQSVFDTITIPIFREQGDRHRMLVIGRDVTERKQYERELKTLKDEFEAIFNSSADAICLIDLNGILQRANQAFENLYGWSQKEVVGNTLPFPDSHDEILEWLQDAEQSRSPICRETVRRRRDGTIIHVSVTLSPIRNAHGDIVAVSTIERDITERVQTTQLLLQSEKLSVAGQLAAGIAHELRNPMTVLRGFTQIIQEHPEKTVQYADLMLREFDRVNGIVEELLTLAKPQAVTYEEKNIIKMLEDVTLLLETQAVIRNIRINTRFSAKEIVIPCVENQIKQVFMNILKNAIEASPNNSEIELHAECVGDRVHLRFVDHGCGIPDDQLGKVGEPFHSTKPMGTGLGLLVTRRIISDHKGTMRIKSKVNRGTEVRITMPVTQYAME</sequence>
<dbReference type="NCBIfam" id="TIGR00229">
    <property type="entry name" value="sensory_box"/>
    <property type="match status" value="3"/>
</dbReference>
<keyword evidence="5" id="KW-0547">Nucleotide-binding</keyword>
<organism evidence="13 14">
    <name type="scientific">Alicyclobacillus dauci</name>
    <dbReference type="NCBI Taxonomy" id="1475485"/>
    <lineage>
        <taxon>Bacteria</taxon>
        <taxon>Bacillati</taxon>
        <taxon>Bacillota</taxon>
        <taxon>Bacilli</taxon>
        <taxon>Bacillales</taxon>
        <taxon>Alicyclobacillaceae</taxon>
        <taxon>Alicyclobacillus</taxon>
    </lineage>
</organism>
<dbReference type="Pfam" id="PF08448">
    <property type="entry name" value="PAS_4"/>
    <property type="match status" value="1"/>
</dbReference>
<dbReference type="Proteomes" id="UP001164803">
    <property type="component" value="Chromosome"/>
</dbReference>
<evidence type="ECO:0000256" key="4">
    <source>
        <dbReference type="ARBA" id="ARBA00022679"/>
    </source>
</evidence>
<dbReference type="EC" id="2.7.13.3" evidence="2"/>
<gene>
    <name evidence="13" type="ORF">NZD86_14090</name>
</gene>
<feature type="domain" description="PAC" evidence="12">
    <location>
        <begin position="87"/>
        <end position="139"/>
    </location>
</feature>
<dbReference type="InterPro" id="IPR000014">
    <property type="entry name" value="PAS"/>
</dbReference>
<dbReference type="PANTHER" id="PTHR43065:SF34">
    <property type="entry name" value="SPORULATION KINASE A"/>
    <property type="match status" value="1"/>
</dbReference>
<evidence type="ECO:0000256" key="7">
    <source>
        <dbReference type="ARBA" id="ARBA00022840"/>
    </source>
</evidence>
<dbReference type="SMART" id="SM00086">
    <property type="entry name" value="PAC"/>
    <property type="match status" value="2"/>
</dbReference>
<dbReference type="InterPro" id="IPR005467">
    <property type="entry name" value="His_kinase_dom"/>
</dbReference>
<feature type="domain" description="PAS" evidence="11">
    <location>
        <begin position="140"/>
        <end position="204"/>
    </location>
</feature>
<dbReference type="Pfam" id="PF00989">
    <property type="entry name" value="PAS"/>
    <property type="match status" value="1"/>
</dbReference>
<comment type="catalytic activity">
    <reaction evidence="1">
        <text>ATP + protein L-histidine = ADP + protein N-phospho-L-histidine.</text>
        <dbReference type="EC" id="2.7.13.3"/>
    </reaction>
</comment>
<dbReference type="InterPro" id="IPR001610">
    <property type="entry name" value="PAC"/>
</dbReference>
<dbReference type="CDD" id="cd00075">
    <property type="entry name" value="HATPase"/>
    <property type="match status" value="1"/>
</dbReference>
<evidence type="ECO:0000259" key="10">
    <source>
        <dbReference type="PROSITE" id="PS50109"/>
    </source>
</evidence>
<evidence type="ECO:0000256" key="3">
    <source>
        <dbReference type="ARBA" id="ARBA00022553"/>
    </source>
</evidence>
<dbReference type="InterPro" id="IPR036097">
    <property type="entry name" value="HisK_dim/P_sf"/>
</dbReference>